<keyword evidence="3" id="KW-1185">Reference proteome</keyword>
<accession>A0A0B1SVH4</accession>
<dbReference type="Proteomes" id="UP000053660">
    <property type="component" value="Unassembled WGS sequence"/>
</dbReference>
<name>A0A0B1SVH4_OESDE</name>
<dbReference type="OrthoDB" id="5889337at2759"/>
<dbReference type="InterPro" id="IPR013087">
    <property type="entry name" value="Znf_C2H2_type"/>
</dbReference>
<evidence type="ECO:0000313" key="3">
    <source>
        <dbReference type="Proteomes" id="UP000053660"/>
    </source>
</evidence>
<dbReference type="AlphaFoldDB" id="A0A0B1SVH4"/>
<reference evidence="2 3" key="1">
    <citation type="submission" date="2014-03" db="EMBL/GenBank/DDBJ databases">
        <title>Draft genome of the hookworm Oesophagostomum dentatum.</title>
        <authorList>
            <person name="Mitreva M."/>
        </authorList>
    </citation>
    <scope>NUCLEOTIDE SEQUENCE [LARGE SCALE GENOMIC DNA]</scope>
    <source>
        <strain evidence="2 3">OD-Hann</strain>
    </source>
</reference>
<evidence type="ECO:0000313" key="2">
    <source>
        <dbReference type="EMBL" id="KHJ87901.1"/>
    </source>
</evidence>
<evidence type="ECO:0000259" key="1">
    <source>
        <dbReference type="PROSITE" id="PS00028"/>
    </source>
</evidence>
<proteinExistence type="predicted"/>
<protein>
    <recommendedName>
        <fullName evidence="1">C2H2-type domain-containing protein</fullName>
    </recommendedName>
</protein>
<gene>
    <name evidence="2" type="ORF">OESDEN_12312</name>
</gene>
<organism evidence="2 3">
    <name type="scientific">Oesophagostomum dentatum</name>
    <name type="common">Nodular worm</name>
    <dbReference type="NCBI Taxonomy" id="61180"/>
    <lineage>
        <taxon>Eukaryota</taxon>
        <taxon>Metazoa</taxon>
        <taxon>Ecdysozoa</taxon>
        <taxon>Nematoda</taxon>
        <taxon>Chromadorea</taxon>
        <taxon>Rhabditida</taxon>
        <taxon>Rhabditina</taxon>
        <taxon>Rhabditomorpha</taxon>
        <taxon>Strongyloidea</taxon>
        <taxon>Strongylidae</taxon>
        <taxon>Oesophagostomum</taxon>
    </lineage>
</organism>
<sequence>MSNYKARADFCRFLCYSALERHTLMGHDIALRDMYINYFKGTKKVLCGYCGENQPNIVDHLLEAHEKQITVCFKLIQCPCCKEQFEYSDHCEDHIQKHFNDNKGASEEEI</sequence>
<dbReference type="EMBL" id="KN556800">
    <property type="protein sequence ID" value="KHJ87901.1"/>
    <property type="molecule type" value="Genomic_DNA"/>
</dbReference>
<feature type="domain" description="C2H2-type" evidence="1">
    <location>
        <begin position="78"/>
        <end position="98"/>
    </location>
</feature>
<dbReference type="PROSITE" id="PS00028">
    <property type="entry name" value="ZINC_FINGER_C2H2_1"/>
    <property type="match status" value="1"/>
</dbReference>